<dbReference type="SUPFAM" id="SSF55961">
    <property type="entry name" value="Bet v1-like"/>
    <property type="match status" value="1"/>
</dbReference>
<dbReference type="OrthoDB" id="411301at2"/>
<dbReference type="STRING" id="61635.BN85313510"/>
<evidence type="ECO:0000313" key="2">
    <source>
        <dbReference type="Proteomes" id="UP000032737"/>
    </source>
</evidence>
<dbReference type="HOGENOM" id="CLU_1830715_0_0_14"/>
<accession>U4KPI7</accession>
<dbReference type="AlphaFoldDB" id="U4KPI7"/>
<organism evidence="1 2">
    <name type="scientific">Acholeplasma brassicae</name>
    <dbReference type="NCBI Taxonomy" id="61635"/>
    <lineage>
        <taxon>Bacteria</taxon>
        <taxon>Bacillati</taxon>
        <taxon>Mycoplasmatota</taxon>
        <taxon>Mollicutes</taxon>
        <taxon>Acholeplasmatales</taxon>
        <taxon>Acholeplasmataceae</taxon>
        <taxon>Acholeplasma</taxon>
    </lineage>
</organism>
<dbReference type="Proteomes" id="UP000032737">
    <property type="component" value="Chromosome"/>
</dbReference>
<keyword evidence="2" id="KW-1185">Reference proteome</keyword>
<gene>
    <name evidence="1" type="ORF">BN85313510</name>
</gene>
<dbReference type="KEGG" id="abra:BN85313510"/>
<protein>
    <recommendedName>
        <fullName evidence="3">SRPBCC family protein</fullName>
    </recommendedName>
</protein>
<name>U4KPI7_9MOLU</name>
<proteinExistence type="predicted"/>
<dbReference type="EMBL" id="FO681348">
    <property type="protein sequence ID" value="CCV66372.1"/>
    <property type="molecule type" value="Genomic_DNA"/>
</dbReference>
<dbReference type="RefSeq" id="WP_030005232.1">
    <property type="nucleotide sequence ID" value="NC_022549.1"/>
</dbReference>
<sequence length="140" mass="16662">MIYEKEIQLNTTLDKVKRFLLDYETYQDWQPTFRGYSVIKGRPGRTGFIGILNYKNNESVMQMKVTIDQNKLPEYLVETYEMDNVYNRCVNHFIEKDGKIIWQMAVFFELDESSNIHQEKFENGTLASMNAFKTFIENVM</sequence>
<evidence type="ECO:0000313" key="1">
    <source>
        <dbReference type="EMBL" id="CCV66372.1"/>
    </source>
</evidence>
<reference evidence="1 2" key="1">
    <citation type="journal article" date="2013" name="J. Mol. Microbiol. Biotechnol.">
        <title>Analysis of the Complete Genomes of Acholeplasma brassicae , A. palmae and A. laidlawii and Their Comparison to the Obligate Parasites from ' Candidatus Phytoplasma'.</title>
        <authorList>
            <person name="Kube M."/>
            <person name="Siewert C."/>
            <person name="Migdoll A.M."/>
            <person name="Duduk B."/>
            <person name="Holz S."/>
            <person name="Rabus R."/>
            <person name="Seemuller E."/>
            <person name="Mitrovic J."/>
            <person name="Muller I."/>
            <person name="Buttner C."/>
            <person name="Reinhardt R."/>
        </authorList>
    </citation>
    <scope>NUCLEOTIDE SEQUENCE [LARGE SCALE GENOMIC DNA]</scope>
    <source>
        <strain evidence="2">0502</strain>
    </source>
</reference>
<evidence type="ECO:0008006" key="3">
    <source>
        <dbReference type="Google" id="ProtNLM"/>
    </source>
</evidence>